<protein>
    <recommendedName>
        <fullName evidence="1">Peptidase S74 domain-containing protein</fullName>
    </recommendedName>
</protein>
<comment type="caution">
    <text evidence="2">The sequence shown here is derived from an EMBL/GenBank/DDBJ whole genome shotgun (WGS) entry which is preliminary data.</text>
</comment>
<dbReference type="Pfam" id="PF13884">
    <property type="entry name" value="Peptidase_S74"/>
    <property type="match status" value="1"/>
</dbReference>
<dbReference type="OrthoDB" id="106934at2759"/>
<feature type="domain" description="Peptidase S74" evidence="1">
    <location>
        <begin position="410"/>
        <end position="519"/>
    </location>
</feature>
<dbReference type="EMBL" id="JAENGZ010003413">
    <property type="protein sequence ID" value="KAG6941636.1"/>
    <property type="molecule type" value="Genomic_DNA"/>
</dbReference>
<evidence type="ECO:0000259" key="1">
    <source>
        <dbReference type="PROSITE" id="PS51688"/>
    </source>
</evidence>
<gene>
    <name evidence="2" type="ORF">JG687_00019530</name>
</gene>
<reference evidence="2" key="1">
    <citation type="submission" date="2021-01" db="EMBL/GenBank/DDBJ databases">
        <title>Phytophthora aleatoria, a newly-described species from Pinus radiata is distinct from Phytophthora cactorum isolates based on comparative genomics.</title>
        <authorList>
            <person name="Mcdougal R."/>
            <person name="Panda P."/>
            <person name="Williams N."/>
            <person name="Studholme D.J."/>
        </authorList>
    </citation>
    <scope>NUCLEOTIDE SEQUENCE</scope>
    <source>
        <strain evidence="2">NZFS 3830</strain>
    </source>
</reference>
<name>A0A8T1TKV8_9STRA</name>
<dbReference type="Proteomes" id="UP000688947">
    <property type="component" value="Unassembled WGS sequence"/>
</dbReference>
<organism evidence="2 3">
    <name type="scientific">Phytophthora cactorum</name>
    <dbReference type="NCBI Taxonomy" id="29920"/>
    <lineage>
        <taxon>Eukaryota</taxon>
        <taxon>Sar</taxon>
        <taxon>Stramenopiles</taxon>
        <taxon>Oomycota</taxon>
        <taxon>Peronosporomycetes</taxon>
        <taxon>Peronosporales</taxon>
        <taxon>Peronosporaceae</taxon>
        <taxon>Phytophthora</taxon>
    </lineage>
</organism>
<evidence type="ECO:0000313" key="3">
    <source>
        <dbReference type="Proteomes" id="UP000688947"/>
    </source>
</evidence>
<proteinExistence type="predicted"/>
<evidence type="ECO:0000313" key="2">
    <source>
        <dbReference type="EMBL" id="KAG6941636.1"/>
    </source>
</evidence>
<dbReference type="VEuPathDB" id="FungiDB:PC110_g22317"/>
<sequence length="523" mass="55894">MSYLTGVVSGTASIGSALVLGASGNISGISSLSATNLTGTLATASQPNITSLGSLTGLTIGGNLSFSGSSRSISITGVSSYIDCREYRQSGVSYDLSTFMNGTVSYGMVQASSIWASDPSNCTQIPYSYDAGASNAILFADKSRIYLDGSNNSYPLWIDSGFSPLIISNYCGEYIWNTSVKNFQIDCYYNQSGIKRSTTFGVRSIPGGSSNSQSNCVLGTNDSTMILTTRLDAGNYSGIIIFPNQMSPYLSKIAFNDSTMISNSFYSFNGPVAIKSSTSMWADGSSSVYSVAQQWQDDASSPAKIQMQIANNGAGALLGTYTTHPFGLMISNATALYINTNRYVGIGTTSPLVPLHVSTTATYAFGAGGTTVYRLQTSSGVTESALGPISYNVSALFGGYVGCTALAMTSDRRLKRNIQSCPIDRVKRLYDSCDVKLYEWIESENKPGQEVGLIAQDLVSAHLTNLTSVFYRDDIEGGEDSTLEPDKAQLNVDYSRIAAYNMKMIQHLLDRIEELEAKVSSLI</sequence>
<accession>A0A8T1TKV8</accession>
<dbReference type="AlphaFoldDB" id="A0A8T1TKV8"/>
<dbReference type="PROSITE" id="PS51688">
    <property type="entry name" value="ICA"/>
    <property type="match status" value="1"/>
</dbReference>
<dbReference type="InterPro" id="IPR030392">
    <property type="entry name" value="S74_ICA"/>
</dbReference>